<dbReference type="AlphaFoldDB" id="A0A811BUD9"/>
<protein>
    <submittedName>
        <fullName evidence="1">Uncharacterized protein</fullName>
    </submittedName>
</protein>
<geneLocation type="plasmid" evidence="1">
    <name>pmS2H5-GES24_1</name>
</geneLocation>
<keyword evidence="1" id="KW-0614">Plasmid</keyword>
<sequence length="254" mass="28385">MKNDTLNALVLRHGDRMLQDAGWPPCVSMMQITPEKMPGWLVATGSLDAGQILALVTRLCEPLTFGKAALLTASARRLAGTPARLHLFPAQAYLHPGRLADCQVIRLPYAQEWLTAAECDDLLAFLKASVDQIAEIIRRDAKRIAAAMVPSAAPRLMDRRIGDWRLLADEYDHDNGLDDSETDRLDQVLDAILVRDARFCPVLLTLVNEREENIEGAGVITDLLRFPGDPVRRWFDRRVLRDVVREARAVNTQA</sequence>
<dbReference type="RefSeq" id="WP_109043177.1">
    <property type="nucleotide sequence ID" value="NZ_BFEO01000025.1"/>
</dbReference>
<evidence type="ECO:0000313" key="1">
    <source>
        <dbReference type="EMBL" id="BCU04671.1"/>
    </source>
</evidence>
<organism evidence="1">
    <name type="scientific">Klebsiella pneumoniae</name>
    <dbReference type="NCBI Taxonomy" id="573"/>
    <lineage>
        <taxon>Bacteria</taxon>
        <taxon>Pseudomonadati</taxon>
        <taxon>Pseudomonadota</taxon>
        <taxon>Gammaproteobacteria</taxon>
        <taxon>Enterobacterales</taxon>
        <taxon>Enterobacteriaceae</taxon>
        <taxon>Klebsiella/Raoultella group</taxon>
        <taxon>Klebsiella</taxon>
        <taxon>Klebsiella pneumoniae complex</taxon>
    </lineage>
</organism>
<reference evidence="1" key="1">
    <citation type="submission" date="2021-04" db="EMBL/GenBank/DDBJ databases">
        <title>Detection of Klebsiella pneumoniae co-producing GES-24 and VEB-1 from hospital sewage.</title>
        <authorList>
            <person name="Hayashi W."/>
            <person name="Soga E."/>
            <person name="Iimura M."/>
            <person name="Yoshida S."/>
            <person name="Izumi K."/>
            <person name="Nagano Y."/>
            <person name="Nagano N."/>
        </authorList>
    </citation>
    <scope>NUCLEOTIDE SEQUENCE</scope>
    <source>
        <strain evidence="1">MS2H5</strain>
        <plasmid evidence="1">pmS2H5-GES24_1</plasmid>
    </source>
</reference>
<accession>A0A811BUD9</accession>
<name>A0A811BUD9_KLEPN</name>
<proteinExistence type="predicted"/>
<dbReference type="EMBL" id="LC623933">
    <property type="protein sequence ID" value="BCU04671.1"/>
    <property type="molecule type" value="Genomic_DNA"/>
</dbReference>